<evidence type="ECO:0000256" key="1">
    <source>
        <dbReference type="ARBA" id="ARBA00006211"/>
    </source>
</evidence>
<dbReference type="PANTHER" id="PTHR30134:SF2">
    <property type="entry name" value="HYDROGENASE MATURATION FACTOR HYPB"/>
    <property type="match status" value="1"/>
</dbReference>
<evidence type="ECO:0000256" key="7">
    <source>
        <dbReference type="ARBA" id="ARBA00023134"/>
    </source>
</evidence>
<keyword evidence="4" id="KW-0547">Nucleotide-binding</keyword>
<name>A0ABT8QTC8_9FIRM</name>
<proteinExistence type="inferred from homology"/>
<reference evidence="9" key="1">
    <citation type="submission" date="2022-05" db="EMBL/GenBank/DDBJ databases">
        <title>Expanded diversity of anoxic marine methylotrophy in a Black Sea sulfate reducing microorganism.</title>
        <authorList>
            <person name="Fischer P.Q."/>
            <person name="Stams A.J.M."/>
            <person name="Villanueva L."/>
            <person name="Sousa D.Z."/>
        </authorList>
    </citation>
    <scope>NUCLEOTIDE SEQUENCE</scope>
    <source>
        <strain evidence="9">P130</strain>
    </source>
</reference>
<dbReference type="Gene3D" id="3.40.50.300">
    <property type="entry name" value="P-loop containing nucleotide triphosphate hydrolases"/>
    <property type="match status" value="1"/>
</dbReference>
<dbReference type="Proteomes" id="UP001176021">
    <property type="component" value="Unassembled WGS sequence"/>
</dbReference>
<gene>
    <name evidence="9" type="primary">hypB</name>
    <name evidence="9" type="ORF">M8H41_09780</name>
</gene>
<evidence type="ECO:0000256" key="4">
    <source>
        <dbReference type="ARBA" id="ARBA00022741"/>
    </source>
</evidence>
<evidence type="ECO:0000256" key="3">
    <source>
        <dbReference type="ARBA" id="ARBA00022723"/>
    </source>
</evidence>
<keyword evidence="7" id="KW-0342">GTP-binding</keyword>
<organism evidence="9 10">
    <name type="scientific">Desulfosporosinus nitroreducens</name>
    <dbReference type="NCBI Taxonomy" id="2018668"/>
    <lineage>
        <taxon>Bacteria</taxon>
        <taxon>Bacillati</taxon>
        <taxon>Bacillota</taxon>
        <taxon>Clostridia</taxon>
        <taxon>Eubacteriales</taxon>
        <taxon>Desulfitobacteriaceae</taxon>
        <taxon>Desulfosporosinus</taxon>
    </lineage>
</organism>
<dbReference type="InterPro" id="IPR003495">
    <property type="entry name" value="CobW/HypB/UreG_nucleotide-bd"/>
</dbReference>
<accession>A0ABT8QTC8</accession>
<keyword evidence="3" id="KW-0479">Metal-binding</keyword>
<dbReference type="EMBL" id="JAMJEV010000007">
    <property type="protein sequence ID" value="MDO0823141.1"/>
    <property type="molecule type" value="Genomic_DNA"/>
</dbReference>
<dbReference type="Pfam" id="PF02492">
    <property type="entry name" value="cobW"/>
    <property type="match status" value="1"/>
</dbReference>
<evidence type="ECO:0000259" key="8">
    <source>
        <dbReference type="Pfam" id="PF02492"/>
    </source>
</evidence>
<keyword evidence="2" id="KW-0533">Nickel</keyword>
<evidence type="ECO:0000313" key="9">
    <source>
        <dbReference type="EMBL" id="MDO0823141.1"/>
    </source>
</evidence>
<keyword evidence="6" id="KW-0862">Zinc</keyword>
<sequence length="226" mass="24778">MSEIKVVANILHTNEEITSQNKQLLNEKGIFVINMMSSPGSGKTSLLERVISKLKGKLGIAVIEGDLYTTKDAERIEAQGVPVVQINTGGACHLDGKMIKGALDSLNLDNVDLLVIENVGNLVCPAAFELGEDIKITVLSTPEGNDKPLKYPRMFENSTAIILNKLDLLELTNFNKDEFYKDVNSLNVHATIFETSCVKDQGIDELCSWLSQQIDNKKGGNVLCQE</sequence>
<dbReference type="PIRSF" id="PIRSF005624">
    <property type="entry name" value="Ni-bind_GTPase"/>
    <property type="match status" value="1"/>
</dbReference>
<evidence type="ECO:0000256" key="2">
    <source>
        <dbReference type="ARBA" id="ARBA00022596"/>
    </source>
</evidence>
<dbReference type="RefSeq" id="WP_302048649.1">
    <property type="nucleotide sequence ID" value="NZ_JAMJEV010000007.1"/>
</dbReference>
<feature type="domain" description="CobW/HypB/UreG nucleotide-binding" evidence="8">
    <location>
        <begin position="32"/>
        <end position="193"/>
    </location>
</feature>
<comment type="caution">
    <text evidence="9">The sequence shown here is derived from an EMBL/GenBank/DDBJ whole genome shotgun (WGS) entry which is preliminary data.</text>
</comment>
<evidence type="ECO:0000256" key="6">
    <source>
        <dbReference type="ARBA" id="ARBA00022833"/>
    </source>
</evidence>
<dbReference type="PANTHER" id="PTHR30134">
    <property type="entry name" value="HYDROGENASE PROTEIN ASSEMBLY PROTEIN, NICKEL CHAPERONE"/>
    <property type="match status" value="1"/>
</dbReference>
<comment type="similarity">
    <text evidence="1">Belongs to the SIMIBI class G3E GTPase family. HypB/HupM subfamily.</text>
</comment>
<dbReference type="InterPro" id="IPR004392">
    <property type="entry name" value="Hyd_mat_HypB"/>
</dbReference>
<evidence type="ECO:0000256" key="5">
    <source>
        <dbReference type="ARBA" id="ARBA00022801"/>
    </source>
</evidence>
<dbReference type="NCBIfam" id="TIGR00073">
    <property type="entry name" value="hypB"/>
    <property type="match status" value="1"/>
</dbReference>
<evidence type="ECO:0000313" key="10">
    <source>
        <dbReference type="Proteomes" id="UP001176021"/>
    </source>
</evidence>
<keyword evidence="5" id="KW-0378">Hydrolase</keyword>
<dbReference type="SUPFAM" id="SSF52540">
    <property type="entry name" value="P-loop containing nucleoside triphosphate hydrolases"/>
    <property type="match status" value="1"/>
</dbReference>
<protein>
    <submittedName>
        <fullName evidence="9">Hydrogenase nickel incorporation protein HypB</fullName>
    </submittedName>
</protein>
<keyword evidence="10" id="KW-1185">Reference proteome</keyword>
<dbReference type="InterPro" id="IPR027417">
    <property type="entry name" value="P-loop_NTPase"/>
</dbReference>